<evidence type="ECO:0000313" key="2">
    <source>
        <dbReference type="Proteomes" id="UP000233414"/>
    </source>
</evidence>
<reference evidence="1 2" key="1">
    <citation type="journal article" date="2017" name="ISME J.">
        <title>Potential for microbial H2 and metal transformations associated with novel bacteria and archaea in deep terrestrial subsurface sediments.</title>
        <authorList>
            <person name="Hernsdorf A.W."/>
            <person name="Amano Y."/>
            <person name="Miyakawa K."/>
            <person name="Ise K."/>
            <person name="Suzuki Y."/>
            <person name="Anantharaman K."/>
            <person name="Probst A."/>
            <person name="Burstein D."/>
            <person name="Thomas B.C."/>
            <person name="Banfield J.F."/>
        </authorList>
    </citation>
    <scope>NUCLEOTIDE SEQUENCE [LARGE SCALE GENOMIC DNA]</scope>
    <source>
        <strain evidence="1">HGW-Kuenenbacteria-1</strain>
    </source>
</reference>
<proteinExistence type="predicted"/>
<protein>
    <submittedName>
        <fullName evidence="1">Uncharacterized protein</fullName>
    </submittedName>
</protein>
<name>A0A2N1UMU2_9BACT</name>
<comment type="caution">
    <text evidence="1">The sequence shown here is derived from an EMBL/GenBank/DDBJ whole genome shotgun (WGS) entry which is preliminary data.</text>
</comment>
<dbReference type="Proteomes" id="UP000233414">
    <property type="component" value="Unassembled WGS sequence"/>
</dbReference>
<sequence>MQEIFEGIIYRDIISRYKIKDVYLIKTIAELSLNYFSSLMSASKLRNILISLYKKNFLQTLLWKFYII</sequence>
<dbReference type="EMBL" id="PGYQ01000017">
    <property type="protein sequence ID" value="PKL72095.1"/>
    <property type="molecule type" value="Genomic_DNA"/>
</dbReference>
<organism evidence="1 2">
    <name type="scientific">Candidatus Kuenenbacteria bacterium HGW-Kuenenbacteria-1</name>
    <dbReference type="NCBI Taxonomy" id="2013812"/>
    <lineage>
        <taxon>Bacteria</taxon>
        <taxon>Candidatus Kueneniibacteriota</taxon>
    </lineage>
</organism>
<accession>A0A2N1UMU2</accession>
<evidence type="ECO:0000313" key="1">
    <source>
        <dbReference type="EMBL" id="PKL72095.1"/>
    </source>
</evidence>
<gene>
    <name evidence="1" type="ORF">CVV26_03000</name>
</gene>
<dbReference type="AlphaFoldDB" id="A0A2N1UMU2"/>